<dbReference type="AlphaFoldDB" id="A0A1G2BS64"/>
<proteinExistence type="predicted"/>
<reference evidence="1 2" key="1">
    <citation type="journal article" date="2016" name="Nat. Commun.">
        <title>Thousands of microbial genomes shed light on interconnected biogeochemical processes in an aquifer system.</title>
        <authorList>
            <person name="Anantharaman K."/>
            <person name="Brown C.T."/>
            <person name="Hug L.A."/>
            <person name="Sharon I."/>
            <person name="Castelle C.J."/>
            <person name="Probst A.J."/>
            <person name="Thomas B.C."/>
            <person name="Singh A."/>
            <person name="Wilkins M.J."/>
            <person name="Karaoz U."/>
            <person name="Brodie E.L."/>
            <person name="Williams K.H."/>
            <person name="Hubbard S.S."/>
            <person name="Banfield J.F."/>
        </authorList>
    </citation>
    <scope>NUCLEOTIDE SEQUENCE [LARGE SCALE GENOMIC DNA]</scope>
</reference>
<accession>A0A1G2BS64</accession>
<gene>
    <name evidence="1" type="ORF">A3H70_01175</name>
</gene>
<protein>
    <submittedName>
        <fullName evidence="1">Uncharacterized protein</fullName>
    </submittedName>
</protein>
<dbReference type="Proteomes" id="UP000178109">
    <property type="component" value="Unassembled WGS sequence"/>
</dbReference>
<sequence length="109" mass="12315">MPAIHTTLAAGRWQELTLAEQLGNIGSEISRARSADERGNVERRNLSLERVLELVQLTIANESRQWRRLELQNLYGVLSAIRNNEAHSVSLSNIEEYCLPFALLARSQS</sequence>
<name>A0A1G2BS64_9BACT</name>
<evidence type="ECO:0000313" key="2">
    <source>
        <dbReference type="Proteomes" id="UP000178109"/>
    </source>
</evidence>
<comment type="caution">
    <text evidence="1">The sequence shown here is derived from an EMBL/GenBank/DDBJ whole genome shotgun (WGS) entry which is preliminary data.</text>
</comment>
<organism evidence="1 2">
    <name type="scientific">Candidatus Komeilibacteria bacterium RIFCSPLOWO2_02_FULL_48_11</name>
    <dbReference type="NCBI Taxonomy" id="1798553"/>
    <lineage>
        <taxon>Bacteria</taxon>
        <taxon>Candidatus Komeiliibacteriota</taxon>
    </lineage>
</organism>
<evidence type="ECO:0000313" key="1">
    <source>
        <dbReference type="EMBL" id="OGY91983.1"/>
    </source>
</evidence>
<dbReference type="STRING" id="1798553.A3H70_01175"/>
<dbReference type="EMBL" id="MHKO01000032">
    <property type="protein sequence ID" value="OGY91983.1"/>
    <property type="molecule type" value="Genomic_DNA"/>
</dbReference>